<gene>
    <name evidence="5" type="ORF">FSP39_016662</name>
</gene>
<evidence type="ECO:0000259" key="4">
    <source>
        <dbReference type="PROSITE" id="PS50850"/>
    </source>
</evidence>
<comment type="subcellular location">
    <subcellularLocation>
        <location evidence="1">Membrane</location>
        <topology evidence="1">Multi-pass membrane protein</topology>
    </subcellularLocation>
</comment>
<keyword evidence="3" id="KW-0472">Membrane</keyword>
<accession>A0AA89BMF9</accession>
<feature type="transmembrane region" description="Helical" evidence="3">
    <location>
        <begin position="472"/>
        <end position="490"/>
    </location>
</feature>
<dbReference type="InterPro" id="IPR050327">
    <property type="entry name" value="Proton-linked_MCT"/>
</dbReference>
<keyword evidence="6" id="KW-1185">Reference proteome</keyword>
<evidence type="ECO:0000313" key="5">
    <source>
        <dbReference type="EMBL" id="KAK3088257.1"/>
    </source>
</evidence>
<feature type="region of interest" description="Disordered" evidence="2">
    <location>
        <begin position="277"/>
        <end position="306"/>
    </location>
</feature>
<dbReference type="GO" id="GO:0016020">
    <property type="term" value="C:membrane"/>
    <property type="evidence" value="ECO:0007669"/>
    <property type="project" value="UniProtKB-SubCell"/>
</dbReference>
<feature type="transmembrane region" description="Helical" evidence="3">
    <location>
        <begin position="113"/>
        <end position="131"/>
    </location>
</feature>
<feature type="transmembrane region" description="Helical" evidence="3">
    <location>
        <begin position="380"/>
        <end position="399"/>
    </location>
</feature>
<feature type="transmembrane region" description="Helical" evidence="3">
    <location>
        <begin position="137"/>
        <end position="163"/>
    </location>
</feature>
<dbReference type="Pfam" id="PF07690">
    <property type="entry name" value="MFS_1"/>
    <property type="match status" value="1"/>
</dbReference>
<dbReference type="SUPFAM" id="SSF103473">
    <property type="entry name" value="MFS general substrate transporter"/>
    <property type="match status" value="1"/>
</dbReference>
<dbReference type="PROSITE" id="PS50850">
    <property type="entry name" value="MFS"/>
    <property type="match status" value="1"/>
</dbReference>
<dbReference type="AlphaFoldDB" id="A0AA89BMF9"/>
<dbReference type="InterPro" id="IPR011701">
    <property type="entry name" value="MFS"/>
</dbReference>
<dbReference type="EMBL" id="VSWD01000011">
    <property type="protein sequence ID" value="KAK3088257.1"/>
    <property type="molecule type" value="Genomic_DNA"/>
</dbReference>
<dbReference type="Gene3D" id="1.20.1250.20">
    <property type="entry name" value="MFS general substrate transporter like domains"/>
    <property type="match status" value="1"/>
</dbReference>
<feature type="transmembrane region" description="Helical" evidence="3">
    <location>
        <begin position="434"/>
        <end position="452"/>
    </location>
</feature>
<feature type="transmembrane region" description="Helical" evidence="3">
    <location>
        <begin position="202"/>
        <end position="220"/>
    </location>
</feature>
<dbReference type="Proteomes" id="UP001186944">
    <property type="component" value="Unassembled WGS sequence"/>
</dbReference>
<feature type="transmembrane region" description="Helical" evidence="3">
    <location>
        <begin position="170"/>
        <end position="190"/>
    </location>
</feature>
<keyword evidence="3" id="KW-1133">Transmembrane helix</keyword>
<feature type="transmembrane region" description="Helical" evidence="3">
    <location>
        <begin position="344"/>
        <end position="368"/>
    </location>
</feature>
<feature type="domain" description="Major facilitator superfamily (MFS) profile" evidence="4">
    <location>
        <begin position="47"/>
        <end position="526"/>
    </location>
</feature>
<feature type="transmembrane region" description="Helical" evidence="3">
    <location>
        <begin position="411"/>
        <end position="428"/>
    </location>
</feature>
<evidence type="ECO:0000256" key="1">
    <source>
        <dbReference type="ARBA" id="ARBA00004141"/>
    </source>
</evidence>
<dbReference type="CDD" id="cd17352">
    <property type="entry name" value="MFS_MCT_SLC16"/>
    <property type="match status" value="1"/>
</dbReference>
<dbReference type="InterPro" id="IPR036259">
    <property type="entry name" value="MFS_trans_sf"/>
</dbReference>
<keyword evidence="3" id="KW-0812">Transmembrane</keyword>
<name>A0AA89BMF9_PINIB</name>
<evidence type="ECO:0000256" key="3">
    <source>
        <dbReference type="SAM" id="Phobius"/>
    </source>
</evidence>
<protein>
    <recommendedName>
        <fullName evidence="4">Major facilitator superfamily (MFS) profile domain-containing protein</fullName>
    </recommendedName>
</protein>
<evidence type="ECO:0000256" key="2">
    <source>
        <dbReference type="SAM" id="MobiDB-lite"/>
    </source>
</evidence>
<organism evidence="5 6">
    <name type="scientific">Pinctada imbricata</name>
    <name type="common">Atlantic pearl-oyster</name>
    <name type="synonym">Pinctada martensii</name>
    <dbReference type="NCBI Taxonomy" id="66713"/>
    <lineage>
        <taxon>Eukaryota</taxon>
        <taxon>Metazoa</taxon>
        <taxon>Spiralia</taxon>
        <taxon>Lophotrochozoa</taxon>
        <taxon>Mollusca</taxon>
        <taxon>Bivalvia</taxon>
        <taxon>Autobranchia</taxon>
        <taxon>Pteriomorphia</taxon>
        <taxon>Pterioida</taxon>
        <taxon>Pterioidea</taxon>
        <taxon>Pteriidae</taxon>
        <taxon>Pinctada</taxon>
    </lineage>
</organism>
<dbReference type="InterPro" id="IPR020846">
    <property type="entry name" value="MFS_dom"/>
</dbReference>
<comment type="caution">
    <text evidence="5">The sequence shown here is derived from an EMBL/GenBank/DDBJ whole genome shotgun (WGS) entry which is preliminary data.</text>
</comment>
<reference evidence="5" key="1">
    <citation type="submission" date="2019-08" db="EMBL/GenBank/DDBJ databases">
        <title>The improved chromosome-level genome for the pearl oyster Pinctada fucata martensii using PacBio sequencing and Hi-C.</title>
        <authorList>
            <person name="Zheng Z."/>
        </authorList>
    </citation>
    <scope>NUCLEOTIDE SEQUENCE</scope>
    <source>
        <strain evidence="5">ZZ-2019</strain>
        <tissue evidence="5">Adductor muscle</tissue>
    </source>
</reference>
<dbReference type="PANTHER" id="PTHR11360:SF284">
    <property type="entry name" value="EG:103B4.3 PROTEIN-RELATED"/>
    <property type="match status" value="1"/>
</dbReference>
<proteinExistence type="predicted"/>
<dbReference type="GO" id="GO:0008028">
    <property type="term" value="F:monocarboxylic acid transmembrane transporter activity"/>
    <property type="evidence" value="ECO:0007669"/>
    <property type="project" value="TreeGrafter"/>
</dbReference>
<feature type="transmembrane region" description="Helical" evidence="3">
    <location>
        <begin position="502"/>
        <end position="523"/>
    </location>
</feature>
<sequence>MTFCIEIVLVHISSYEYLVFICTQEDTEDVIITSGPVAPDGGYGWLVVFSSMMVHFIIGGFERSAGVIYLIFIERFGQSAAATAWVTSLPSSLRLIFGPVVSMTSNRFSCRSVVIGGSIVFTITTVISAFAPNLEFLFLVFGAIGGIARSFCYAPAVMMVGLYFNKRRGLAVGLSTCGVGFGSFAIPPLVELAYSNYGFHGAMILLAGLILNLSVCGFLFRPLSLHQRLMKHDERKRQMQSETVNGLVHNSAVEKVALASNDSLNMEIKVTLKRDSDDRKEEDVSDKQIKYNGENHDSEQTRNQDIEEKDRNLLSRLFSCNNKKGPDKPKTKFIEISLLRDFRFLSFCVAILFFTLAFQSAFVFLPAYGKQIGMDDMKSAYLVVIAGFCDGFARIWSGFILDLKRVKKYRVIIYNIVMFLVGAVSFIIPLTDTYLSLCIVCGVYGLLIGTYISQKSVIIVDLLGPEKLINSFGILICFQGIGMLIGPPISGMLKDINGKYDYAFIVGGTAMMVGAIILTISNVRHAILNKKK</sequence>
<dbReference type="PANTHER" id="PTHR11360">
    <property type="entry name" value="MONOCARBOXYLATE TRANSPORTER"/>
    <property type="match status" value="1"/>
</dbReference>
<evidence type="ECO:0000313" key="6">
    <source>
        <dbReference type="Proteomes" id="UP001186944"/>
    </source>
</evidence>